<dbReference type="Proteomes" id="UP001177021">
    <property type="component" value="Unassembled WGS sequence"/>
</dbReference>
<comment type="caution">
    <text evidence="1">The sequence shown here is derived from an EMBL/GenBank/DDBJ whole genome shotgun (WGS) entry which is preliminary data.</text>
</comment>
<sequence>MSFIAMPNFNISHGREHTTTKSILTKKKVLSLALGMRVKRICLLCNRSVLYHIRMTMSLTPRSHAPIFLLALVFILPLIGTTKEEYSSSHLEEILRNHGLPAGLFPRDVKSFKLDRMGHLEVHLDRPCLAQYETTVFFDTLIKANLSFGQLKVLEGMSRQELFLWLPVKDILVTDQSSGLIIIDIGFALKRLSFSRFDEPRACRSHHGLGFRMGGRKGIGFGYGGGHSDQR</sequence>
<accession>A0ACB0M9T8</accession>
<evidence type="ECO:0000313" key="2">
    <source>
        <dbReference type="Proteomes" id="UP001177021"/>
    </source>
</evidence>
<dbReference type="EMBL" id="CASHSV030000823">
    <property type="protein sequence ID" value="CAJ2678360.1"/>
    <property type="molecule type" value="Genomic_DNA"/>
</dbReference>
<organism evidence="1 2">
    <name type="scientific">Trifolium pratense</name>
    <name type="common">Red clover</name>
    <dbReference type="NCBI Taxonomy" id="57577"/>
    <lineage>
        <taxon>Eukaryota</taxon>
        <taxon>Viridiplantae</taxon>
        <taxon>Streptophyta</taxon>
        <taxon>Embryophyta</taxon>
        <taxon>Tracheophyta</taxon>
        <taxon>Spermatophyta</taxon>
        <taxon>Magnoliopsida</taxon>
        <taxon>eudicotyledons</taxon>
        <taxon>Gunneridae</taxon>
        <taxon>Pentapetalae</taxon>
        <taxon>rosids</taxon>
        <taxon>fabids</taxon>
        <taxon>Fabales</taxon>
        <taxon>Fabaceae</taxon>
        <taxon>Papilionoideae</taxon>
        <taxon>50 kb inversion clade</taxon>
        <taxon>NPAAA clade</taxon>
        <taxon>Hologalegina</taxon>
        <taxon>IRL clade</taxon>
        <taxon>Trifolieae</taxon>
        <taxon>Trifolium</taxon>
    </lineage>
</organism>
<evidence type="ECO:0000313" key="1">
    <source>
        <dbReference type="EMBL" id="CAJ2678360.1"/>
    </source>
</evidence>
<protein>
    <submittedName>
        <fullName evidence="1">Uncharacterized protein</fullName>
    </submittedName>
</protein>
<proteinExistence type="predicted"/>
<gene>
    <name evidence="1" type="ORF">MILVUS5_LOCUS40659</name>
</gene>
<keyword evidence="2" id="KW-1185">Reference proteome</keyword>
<name>A0ACB0M9T8_TRIPR</name>
<reference evidence="1" key="1">
    <citation type="submission" date="2023-10" db="EMBL/GenBank/DDBJ databases">
        <authorList>
            <person name="Rodriguez Cubillos JULIANA M."/>
            <person name="De Vega J."/>
        </authorList>
    </citation>
    <scope>NUCLEOTIDE SEQUENCE</scope>
</reference>